<dbReference type="EnsemblPlants" id="Solyc04g016460.3.1">
    <property type="protein sequence ID" value="Solyc04g016460.3.1.1"/>
    <property type="gene ID" value="Solyc04g016460.3"/>
</dbReference>
<dbReference type="InParanoid" id="A0A3Q7G178"/>
<keyword evidence="2" id="KW-1185">Reference proteome</keyword>
<accession>A0A3Q7G178</accession>
<reference evidence="1" key="2">
    <citation type="submission" date="2019-01" db="UniProtKB">
        <authorList>
            <consortium name="EnsemblPlants"/>
        </authorList>
    </citation>
    <scope>IDENTIFICATION</scope>
    <source>
        <strain evidence="1">cv. Heinz 1706</strain>
    </source>
</reference>
<proteinExistence type="predicted"/>
<evidence type="ECO:0000313" key="2">
    <source>
        <dbReference type="Proteomes" id="UP000004994"/>
    </source>
</evidence>
<evidence type="ECO:0000313" key="1">
    <source>
        <dbReference type="EnsemblPlants" id="Solyc04g016460.3.1.1"/>
    </source>
</evidence>
<reference evidence="1" key="1">
    <citation type="journal article" date="2012" name="Nature">
        <title>The tomato genome sequence provides insights into fleshy fruit evolution.</title>
        <authorList>
            <consortium name="Tomato Genome Consortium"/>
        </authorList>
    </citation>
    <scope>NUCLEOTIDE SEQUENCE [LARGE SCALE GENOMIC DNA]</scope>
    <source>
        <strain evidence="1">cv. Heinz 1706</strain>
    </source>
</reference>
<dbReference type="AlphaFoldDB" id="A0A3Q7G178"/>
<protein>
    <submittedName>
        <fullName evidence="1">Uncharacterized protein</fullName>
    </submittedName>
</protein>
<name>A0A3Q7G178_SOLLC</name>
<sequence length="38" mass="4656">MYKIYLSICKMRIINKQLFILFKVFVKKCNIIGQIKEF</sequence>
<organism evidence="1">
    <name type="scientific">Solanum lycopersicum</name>
    <name type="common">Tomato</name>
    <name type="synonym">Lycopersicon esculentum</name>
    <dbReference type="NCBI Taxonomy" id="4081"/>
    <lineage>
        <taxon>Eukaryota</taxon>
        <taxon>Viridiplantae</taxon>
        <taxon>Streptophyta</taxon>
        <taxon>Embryophyta</taxon>
        <taxon>Tracheophyta</taxon>
        <taxon>Spermatophyta</taxon>
        <taxon>Magnoliopsida</taxon>
        <taxon>eudicotyledons</taxon>
        <taxon>Gunneridae</taxon>
        <taxon>Pentapetalae</taxon>
        <taxon>asterids</taxon>
        <taxon>lamiids</taxon>
        <taxon>Solanales</taxon>
        <taxon>Solanaceae</taxon>
        <taxon>Solanoideae</taxon>
        <taxon>Solaneae</taxon>
        <taxon>Solanum</taxon>
        <taxon>Solanum subgen. Lycopersicon</taxon>
    </lineage>
</organism>
<dbReference type="Proteomes" id="UP000004994">
    <property type="component" value="Chromosome 4"/>
</dbReference>
<dbReference type="Gramene" id="Solyc04g016460.3.1">
    <property type="protein sequence ID" value="Solyc04g016460.3.1.1"/>
    <property type="gene ID" value="Solyc04g016460.3"/>
</dbReference>